<name>A0A8S3D1Q9_9BILA</name>
<protein>
    <recommendedName>
        <fullName evidence="3">Peptidase S1 domain-containing protein</fullName>
    </recommendedName>
</protein>
<reference evidence="1" key="1">
    <citation type="submission" date="2021-02" db="EMBL/GenBank/DDBJ databases">
        <authorList>
            <person name="Nowell W R."/>
        </authorList>
    </citation>
    <scope>NUCLEOTIDE SEQUENCE</scope>
</reference>
<evidence type="ECO:0008006" key="3">
    <source>
        <dbReference type="Google" id="ProtNLM"/>
    </source>
</evidence>
<dbReference type="EMBL" id="CAJOBJ010192569">
    <property type="protein sequence ID" value="CAF4958994.1"/>
    <property type="molecule type" value="Genomic_DNA"/>
</dbReference>
<dbReference type="SUPFAM" id="SSF50494">
    <property type="entry name" value="Trypsin-like serine proteases"/>
    <property type="match status" value="1"/>
</dbReference>
<evidence type="ECO:0000313" key="2">
    <source>
        <dbReference type="Proteomes" id="UP000681720"/>
    </source>
</evidence>
<dbReference type="Gene3D" id="2.40.10.10">
    <property type="entry name" value="Trypsin-like serine proteases"/>
    <property type="match status" value="1"/>
</dbReference>
<accession>A0A8S3D1Q9</accession>
<dbReference type="AlphaFoldDB" id="A0A8S3D1Q9"/>
<dbReference type="Proteomes" id="UP000681720">
    <property type="component" value="Unassembled WGS sequence"/>
</dbReference>
<comment type="caution">
    <text evidence="1">The sequence shown here is derived from an EMBL/GenBank/DDBJ whole genome shotgun (WGS) entry which is preliminary data.</text>
</comment>
<evidence type="ECO:0000313" key="1">
    <source>
        <dbReference type="EMBL" id="CAF4958994.1"/>
    </source>
</evidence>
<gene>
    <name evidence="1" type="ORF">GIL414_LOCUS54743</name>
</gene>
<feature type="non-terminal residue" evidence="1">
    <location>
        <position position="41"/>
    </location>
</feature>
<proteinExistence type="predicted"/>
<organism evidence="1 2">
    <name type="scientific">Rotaria magnacalcarata</name>
    <dbReference type="NCBI Taxonomy" id="392030"/>
    <lineage>
        <taxon>Eukaryota</taxon>
        <taxon>Metazoa</taxon>
        <taxon>Spiralia</taxon>
        <taxon>Gnathifera</taxon>
        <taxon>Rotifera</taxon>
        <taxon>Eurotatoria</taxon>
        <taxon>Bdelloidea</taxon>
        <taxon>Philodinida</taxon>
        <taxon>Philodinidae</taxon>
        <taxon>Rotaria</taxon>
    </lineage>
</organism>
<sequence length="41" mass="4106">MQITCGMNGGSSGGPWIRNYNSNTGSGLQVAVTSFGSSLAP</sequence>
<dbReference type="InterPro" id="IPR043504">
    <property type="entry name" value="Peptidase_S1_PA_chymotrypsin"/>
</dbReference>
<dbReference type="InterPro" id="IPR009003">
    <property type="entry name" value="Peptidase_S1_PA"/>
</dbReference>